<evidence type="ECO:0000313" key="2">
    <source>
        <dbReference type="Proteomes" id="UP001155128"/>
    </source>
</evidence>
<reference evidence="1" key="1">
    <citation type="submission" date="2022-06" db="EMBL/GenBank/DDBJ databases">
        <title>Sphingomicrobium sedimins sp. nov., a marine bacterium isolated from tidal flat.</title>
        <authorList>
            <person name="Kim C.-H."/>
            <person name="Yoo Y."/>
            <person name="Kim J.-J."/>
        </authorList>
    </citation>
    <scope>NUCLEOTIDE SEQUENCE</scope>
    <source>
        <strain evidence="1">GRR-S6-50</strain>
    </source>
</reference>
<gene>
    <name evidence="1" type="ORF">NDO55_09910</name>
</gene>
<dbReference type="Pfam" id="PF02620">
    <property type="entry name" value="YceD"/>
    <property type="match status" value="1"/>
</dbReference>
<organism evidence="1 2">
    <name type="scientific">Sphingomicrobium sediminis</name>
    <dbReference type="NCBI Taxonomy" id="2950949"/>
    <lineage>
        <taxon>Bacteria</taxon>
        <taxon>Pseudomonadati</taxon>
        <taxon>Pseudomonadota</taxon>
        <taxon>Alphaproteobacteria</taxon>
        <taxon>Sphingomonadales</taxon>
        <taxon>Sphingomonadaceae</taxon>
        <taxon>Sphingomicrobium</taxon>
    </lineage>
</organism>
<name>A0A9X2EJT9_9SPHN</name>
<keyword evidence="2" id="KW-1185">Reference proteome</keyword>
<proteinExistence type="predicted"/>
<protein>
    <submittedName>
        <fullName evidence="1">DUF177 domain-containing protein</fullName>
    </submittedName>
</protein>
<dbReference type="InterPro" id="IPR003772">
    <property type="entry name" value="YceD"/>
</dbReference>
<dbReference type="Proteomes" id="UP001155128">
    <property type="component" value="Unassembled WGS sequence"/>
</dbReference>
<accession>A0A9X2EJT9</accession>
<comment type="caution">
    <text evidence="1">The sequence shown here is derived from an EMBL/GenBank/DDBJ whole genome shotgun (WGS) entry which is preliminary data.</text>
</comment>
<dbReference type="AlphaFoldDB" id="A0A9X2EJT9"/>
<evidence type="ECO:0000313" key="1">
    <source>
        <dbReference type="EMBL" id="MCM8558136.1"/>
    </source>
</evidence>
<sequence length="178" mass="19190">MTDPLAPLPLATLTSGSHRLKADAALRAEIAERLGLVSLDRFIVDYRIERDGDLVHVEGRMEATSEQACVATGDPVLETLDEKFAFDFRPVPATGSEEEEIELEADEMDTIFHDGREIAIGDALVDTLSLSLDPWPRVDDADARLRAAGVKTEEEAGAFGALAGLKKRLEAGKDASGD</sequence>
<dbReference type="RefSeq" id="WP_252114811.1">
    <property type="nucleotide sequence ID" value="NZ_JAMSHT010000001.1"/>
</dbReference>
<dbReference type="EMBL" id="JAMSHT010000001">
    <property type="protein sequence ID" value="MCM8558136.1"/>
    <property type="molecule type" value="Genomic_DNA"/>
</dbReference>